<dbReference type="Proteomes" id="UP001589590">
    <property type="component" value="Unassembled WGS sequence"/>
</dbReference>
<evidence type="ECO:0000313" key="3">
    <source>
        <dbReference type="EMBL" id="MFB9103633.1"/>
    </source>
</evidence>
<accession>A0ABV5GVP3</accession>
<gene>
    <name evidence="3" type="ORF">ACFFU1_01885</name>
</gene>
<dbReference type="EMBL" id="JBHMFA010000001">
    <property type="protein sequence ID" value="MFB9103633.1"/>
    <property type="molecule type" value="Genomic_DNA"/>
</dbReference>
<keyword evidence="1" id="KW-0732">Signal</keyword>
<sequence>MKTIVKILVLFISTSIFANNTIEKEIGEFKTLKVYDLITVELVKSDTNKVVITGENAENVVIVNKNGLLKVKMNLNEIFDGNKIKVKLYYTAVDLIDANEGSKIFSKDVIKQFEIDLRAQEGGSIDVPLEVSFTNIKATTGSVIKTTGTSTNQKITIYTGGIYKAETLKTTKTEVAIKAAGEAHITASEEADVNIRAGGDVYIYGKPKNVTENTAFGGRINYVD</sequence>
<proteinExistence type="predicted"/>
<dbReference type="Pfam" id="PF10988">
    <property type="entry name" value="DUF2807"/>
    <property type="match status" value="1"/>
</dbReference>
<comment type="caution">
    <text evidence="3">The sequence shown here is derived from an EMBL/GenBank/DDBJ whole genome shotgun (WGS) entry which is preliminary data.</text>
</comment>
<keyword evidence="4" id="KW-1185">Reference proteome</keyword>
<feature type="chain" id="PRO_5045061038" evidence="1">
    <location>
        <begin position="19"/>
        <end position="224"/>
    </location>
</feature>
<dbReference type="Gene3D" id="2.160.20.120">
    <property type="match status" value="1"/>
</dbReference>
<feature type="signal peptide" evidence="1">
    <location>
        <begin position="1"/>
        <end position="18"/>
    </location>
</feature>
<dbReference type="InterPro" id="IPR021255">
    <property type="entry name" value="DUF2807"/>
</dbReference>
<dbReference type="RefSeq" id="WP_290269326.1">
    <property type="nucleotide sequence ID" value="NZ_JAUFQP010000007.1"/>
</dbReference>
<evidence type="ECO:0000259" key="2">
    <source>
        <dbReference type="Pfam" id="PF10988"/>
    </source>
</evidence>
<protein>
    <submittedName>
        <fullName evidence="3">Head GIN domain-containing protein</fullName>
    </submittedName>
</protein>
<organism evidence="3 4">
    <name type="scientific">Algibacter miyuki</name>
    <dbReference type="NCBI Taxonomy" id="1306933"/>
    <lineage>
        <taxon>Bacteria</taxon>
        <taxon>Pseudomonadati</taxon>
        <taxon>Bacteroidota</taxon>
        <taxon>Flavobacteriia</taxon>
        <taxon>Flavobacteriales</taxon>
        <taxon>Flavobacteriaceae</taxon>
        <taxon>Algibacter</taxon>
    </lineage>
</organism>
<feature type="domain" description="Putative auto-transporter adhesin head GIN" evidence="2">
    <location>
        <begin position="28"/>
        <end position="207"/>
    </location>
</feature>
<name>A0ABV5GVP3_9FLAO</name>
<evidence type="ECO:0000256" key="1">
    <source>
        <dbReference type="SAM" id="SignalP"/>
    </source>
</evidence>
<evidence type="ECO:0000313" key="4">
    <source>
        <dbReference type="Proteomes" id="UP001589590"/>
    </source>
</evidence>
<reference evidence="3 4" key="1">
    <citation type="submission" date="2024-09" db="EMBL/GenBank/DDBJ databases">
        <authorList>
            <person name="Sun Q."/>
            <person name="Mori K."/>
        </authorList>
    </citation>
    <scope>NUCLEOTIDE SEQUENCE [LARGE SCALE GENOMIC DNA]</scope>
    <source>
        <strain evidence="3 4">CECT 8300</strain>
    </source>
</reference>